<keyword evidence="2" id="KW-1185">Reference proteome</keyword>
<gene>
    <name evidence="1" type="ORF">LV75_004292</name>
</gene>
<accession>A0ABT1IGK9</accession>
<reference evidence="1 2" key="1">
    <citation type="submission" date="2022-06" db="EMBL/GenBank/DDBJ databases">
        <title>Genomic Encyclopedia of Archaeal and Bacterial Type Strains, Phase II (KMG-II): from individual species to whole genera.</title>
        <authorList>
            <person name="Goeker M."/>
        </authorList>
    </citation>
    <scope>NUCLEOTIDE SEQUENCE [LARGE SCALE GENOMIC DNA]</scope>
    <source>
        <strain evidence="1 2">DSM 44255</strain>
    </source>
</reference>
<protein>
    <submittedName>
        <fullName evidence="1">Uncharacterized protein</fullName>
    </submittedName>
</protein>
<evidence type="ECO:0000313" key="1">
    <source>
        <dbReference type="EMBL" id="MCP2271778.1"/>
    </source>
</evidence>
<comment type="caution">
    <text evidence="1">The sequence shown here is derived from an EMBL/GenBank/DDBJ whole genome shotgun (WGS) entry which is preliminary data.</text>
</comment>
<name>A0ABT1IGK9_9PSEU</name>
<dbReference type="RefSeq" id="WP_308211016.1">
    <property type="nucleotide sequence ID" value="NZ_BAAAVB010000003.1"/>
</dbReference>
<organism evidence="1 2">
    <name type="scientific">Actinokineospora diospyrosa</name>
    <dbReference type="NCBI Taxonomy" id="103728"/>
    <lineage>
        <taxon>Bacteria</taxon>
        <taxon>Bacillati</taxon>
        <taxon>Actinomycetota</taxon>
        <taxon>Actinomycetes</taxon>
        <taxon>Pseudonocardiales</taxon>
        <taxon>Pseudonocardiaceae</taxon>
        <taxon>Actinokineospora</taxon>
    </lineage>
</organism>
<dbReference type="Proteomes" id="UP001205185">
    <property type="component" value="Unassembled WGS sequence"/>
</dbReference>
<evidence type="ECO:0000313" key="2">
    <source>
        <dbReference type="Proteomes" id="UP001205185"/>
    </source>
</evidence>
<proteinExistence type="predicted"/>
<sequence length="113" mass="12643">MIEGGQVFRRAWVDGVRKHFSDTGYVALWSELPEWERASANEVYALVRAFVEAGGTEGLSRVQKGRFVALCWSAQANRHGGAPAADWDQLSPWQRETNADVFEHIEGLIIGVR</sequence>
<dbReference type="EMBL" id="JAMTCO010000010">
    <property type="protein sequence ID" value="MCP2271778.1"/>
    <property type="molecule type" value="Genomic_DNA"/>
</dbReference>